<evidence type="ECO:0000313" key="2">
    <source>
        <dbReference type="Proteomes" id="UP000007347"/>
    </source>
</evidence>
<dbReference type="EMBL" id="FO203503">
    <property type="protein sequence ID" value="CCK79416.1"/>
    <property type="molecule type" value="Genomic_DNA"/>
</dbReference>
<dbReference type="KEGG" id="dto:TOL2_C12530"/>
<accession>K0NEE6</accession>
<protein>
    <submittedName>
        <fullName evidence="1">Uncharacterized protein, kinase-like domain</fullName>
    </submittedName>
</protein>
<dbReference type="OrthoDB" id="8532943at2"/>
<proteinExistence type="predicted"/>
<evidence type="ECO:0000313" key="1">
    <source>
        <dbReference type="EMBL" id="CCK79416.1"/>
    </source>
</evidence>
<dbReference type="AlphaFoldDB" id="K0NEE6"/>
<dbReference type="SUPFAM" id="SSF56112">
    <property type="entry name" value="Protein kinase-like (PK-like)"/>
    <property type="match status" value="1"/>
</dbReference>
<gene>
    <name evidence="1" type="ordered locus">TOL2_C12530</name>
</gene>
<name>K0NEE6_DESTT</name>
<keyword evidence="1" id="KW-0808">Transferase</keyword>
<dbReference type="Pfam" id="PF06293">
    <property type="entry name" value="Kdo"/>
    <property type="match status" value="1"/>
</dbReference>
<dbReference type="STRING" id="651182.TOL2_C12530"/>
<dbReference type="Proteomes" id="UP000007347">
    <property type="component" value="Chromosome"/>
</dbReference>
<keyword evidence="2" id="KW-1185">Reference proteome</keyword>
<organism evidence="1 2">
    <name type="scientific">Desulfobacula toluolica (strain DSM 7467 / Tol2)</name>
    <dbReference type="NCBI Taxonomy" id="651182"/>
    <lineage>
        <taxon>Bacteria</taxon>
        <taxon>Pseudomonadati</taxon>
        <taxon>Thermodesulfobacteriota</taxon>
        <taxon>Desulfobacteria</taxon>
        <taxon>Desulfobacterales</taxon>
        <taxon>Desulfobacteraceae</taxon>
        <taxon>Desulfobacula</taxon>
    </lineage>
</organism>
<sequence>MRDEYCKKKFSTFIMCKNKFMSDNMLDLLNNPDFFLEKEDTHIIQNNFKSKLGIVQIDSRKIVIKRHNYKSGWHRFRRFFRPTRASKNWHFSKILMFNNIWVPTPVAYVETRIGFLRGMSYFMYEYVAGMTGEEYFKKNINSRTRIEHAMDLVINLMNQIKNLHLIHGDIRMSNLIFKNNKICLLDLDDIKPITWYQIQHSKTRDIRGLKKDIGYNIPPTLQSIFLKRLNSL</sequence>
<keyword evidence="1" id="KW-0418">Kinase</keyword>
<dbReference type="Gene3D" id="1.10.510.10">
    <property type="entry name" value="Transferase(Phosphotransferase) domain 1"/>
    <property type="match status" value="1"/>
</dbReference>
<dbReference type="GO" id="GO:0016301">
    <property type="term" value="F:kinase activity"/>
    <property type="evidence" value="ECO:0007669"/>
    <property type="project" value="UniProtKB-KW"/>
</dbReference>
<dbReference type="RefSeq" id="WP_014956763.1">
    <property type="nucleotide sequence ID" value="NC_018645.1"/>
</dbReference>
<dbReference type="HOGENOM" id="CLU_1105755_0_0_7"/>
<reference evidence="1 2" key="1">
    <citation type="journal article" date="2013" name="Environ. Microbiol.">
        <title>Complete genome, catabolic sub-proteomes and key-metabolites of Desulfobacula toluolica Tol2, a marine, aromatic compound-degrading, sulfate-reducing bacterium.</title>
        <authorList>
            <person name="Wohlbrand L."/>
            <person name="Jacob J.H."/>
            <person name="Kube M."/>
            <person name="Mussmann M."/>
            <person name="Jarling R."/>
            <person name="Beck A."/>
            <person name="Amann R."/>
            <person name="Wilkes H."/>
            <person name="Reinhardt R."/>
            <person name="Rabus R."/>
        </authorList>
    </citation>
    <scope>NUCLEOTIDE SEQUENCE [LARGE SCALE GENOMIC DNA]</scope>
    <source>
        <strain evidence="2">DSM 7467 / Tol2</strain>
    </source>
</reference>
<dbReference type="InterPro" id="IPR011009">
    <property type="entry name" value="Kinase-like_dom_sf"/>
</dbReference>